<sequence length="42" mass="5142">MNKNVNKCYFFKMITGKNAKKIFKKGYIMRGIKFYVRYNVKK</sequence>
<evidence type="ECO:0000313" key="2">
    <source>
        <dbReference type="Proteomes" id="UP000078336"/>
    </source>
</evidence>
<keyword evidence="2" id="KW-1185">Reference proteome</keyword>
<proteinExistence type="predicted"/>
<dbReference type="EMBL" id="LUCQ01000061">
    <property type="protein sequence ID" value="OAO80935.1"/>
    <property type="molecule type" value="Genomic_DNA"/>
</dbReference>
<accession>A0A178THN0</accession>
<evidence type="ECO:0000313" key="1">
    <source>
        <dbReference type="EMBL" id="OAO80935.1"/>
    </source>
</evidence>
<protein>
    <submittedName>
        <fullName evidence="1">Uncharacterized protein</fullName>
    </submittedName>
</protein>
<organism evidence="1 2">
    <name type="scientific">Anoxybacillus flavithermus</name>
    <dbReference type="NCBI Taxonomy" id="33934"/>
    <lineage>
        <taxon>Bacteria</taxon>
        <taxon>Bacillati</taxon>
        <taxon>Bacillota</taxon>
        <taxon>Bacilli</taxon>
        <taxon>Bacillales</taxon>
        <taxon>Anoxybacillaceae</taxon>
        <taxon>Anoxybacillus</taxon>
    </lineage>
</organism>
<reference evidence="1 2" key="1">
    <citation type="submission" date="2016-03" db="EMBL/GenBank/DDBJ databases">
        <title>Spore heat resistance.</title>
        <authorList>
            <person name="Boekhorst J."/>
            <person name="Berendsen E.M."/>
            <person name="Wells-Bennik M.H."/>
            <person name="Kuipers O.P."/>
        </authorList>
    </citation>
    <scope>NUCLEOTIDE SEQUENCE [LARGE SCALE GENOMIC DNA]</scope>
    <source>
        <strain evidence="1 2">AF16</strain>
    </source>
</reference>
<name>A0A178THN0_9BACL</name>
<dbReference type="Proteomes" id="UP000078336">
    <property type="component" value="Unassembled WGS sequence"/>
</dbReference>
<dbReference type="AlphaFoldDB" id="A0A178THN0"/>
<comment type="caution">
    <text evidence="1">The sequence shown here is derived from an EMBL/GenBank/DDBJ whole genome shotgun (WGS) entry which is preliminary data.</text>
</comment>
<dbReference type="PATRIC" id="fig|33934.7.peg.2008"/>
<gene>
    <name evidence="1" type="ORF">TAF16_0874</name>
</gene>